<organism evidence="4 5">
    <name type="scientific">Chaetoceros tenuissimus</name>
    <dbReference type="NCBI Taxonomy" id="426638"/>
    <lineage>
        <taxon>Eukaryota</taxon>
        <taxon>Sar</taxon>
        <taxon>Stramenopiles</taxon>
        <taxon>Ochrophyta</taxon>
        <taxon>Bacillariophyta</taxon>
        <taxon>Coscinodiscophyceae</taxon>
        <taxon>Chaetocerotophycidae</taxon>
        <taxon>Chaetocerotales</taxon>
        <taxon>Chaetocerotaceae</taxon>
        <taxon>Chaetoceros</taxon>
    </lineage>
</organism>
<keyword evidence="1 2" id="KW-0808">Transferase</keyword>
<feature type="transmembrane region" description="Helical" evidence="3">
    <location>
        <begin position="31"/>
        <end position="49"/>
    </location>
</feature>
<keyword evidence="3" id="KW-0472">Membrane</keyword>
<dbReference type="Pfam" id="PF01066">
    <property type="entry name" value="CDP-OH_P_transf"/>
    <property type="match status" value="1"/>
</dbReference>
<keyword evidence="3" id="KW-0812">Transmembrane</keyword>
<comment type="similarity">
    <text evidence="2">Belongs to the CDP-alcohol phosphatidyltransferase class-I family.</text>
</comment>
<evidence type="ECO:0000256" key="3">
    <source>
        <dbReference type="SAM" id="Phobius"/>
    </source>
</evidence>
<accession>A0AAD3CHR9</accession>
<dbReference type="GO" id="GO:0008654">
    <property type="term" value="P:phospholipid biosynthetic process"/>
    <property type="evidence" value="ECO:0007669"/>
    <property type="project" value="InterPro"/>
</dbReference>
<dbReference type="AlphaFoldDB" id="A0AAD3CHR9"/>
<feature type="transmembrane region" description="Helical" evidence="3">
    <location>
        <begin position="233"/>
        <end position="259"/>
    </location>
</feature>
<feature type="transmembrane region" description="Helical" evidence="3">
    <location>
        <begin position="112"/>
        <end position="136"/>
    </location>
</feature>
<proteinExistence type="inferred from homology"/>
<keyword evidence="3" id="KW-1133">Transmembrane helix</keyword>
<dbReference type="InterPro" id="IPR048254">
    <property type="entry name" value="CDP_ALCOHOL_P_TRANSF_CS"/>
</dbReference>
<dbReference type="PROSITE" id="PS00379">
    <property type="entry name" value="CDP_ALCOHOL_P_TRANSF"/>
    <property type="match status" value="1"/>
</dbReference>
<evidence type="ECO:0000313" key="5">
    <source>
        <dbReference type="Proteomes" id="UP001054902"/>
    </source>
</evidence>
<gene>
    <name evidence="4" type="ORF">CTEN210_01324</name>
</gene>
<dbReference type="GO" id="GO:0016780">
    <property type="term" value="F:phosphotransferase activity, for other substituted phosphate groups"/>
    <property type="evidence" value="ECO:0007669"/>
    <property type="project" value="InterPro"/>
</dbReference>
<evidence type="ECO:0000256" key="2">
    <source>
        <dbReference type="RuleBase" id="RU003750"/>
    </source>
</evidence>
<keyword evidence="5" id="KW-1185">Reference proteome</keyword>
<evidence type="ECO:0000313" key="4">
    <source>
        <dbReference type="EMBL" id="GFH44850.1"/>
    </source>
</evidence>
<dbReference type="InterPro" id="IPR000462">
    <property type="entry name" value="CDP-OH_P_trans"/>
</dbReference>
<name>A0AAD3CHR9_9STRA</name>
<dbReference type="Gene3D" id="1.20.120.1760">
    <property type="match status" value="1"/>
</dbReference>
<reference evidence="4 5" key="1">
    <citation type="journal article" date="2021" name="Sci. Rep.">
        <title>The genome of the diatom Chaetoceros tenuissimus carries an ancient integrated fragment of an extant virus.</title>
        <authorList>
            <person name="Hongo Y."/>
            <person name="Kimura K."/>
            <person name="Takaki Y."/>
            <person name="Yoshida Y."/>
            <person name="Baba S."/>
            <person name="Kobayashi G."/>
            <person name="Nagasaki K."/>
            <person name="Hano T."/>
            <person name="Tomaru Y."/>
        </authorList>
    </citation>
    <scope>NUCLEOTIDE SEQUENCE [LARGE SCALE GENOMIC DNA]</scope>
    <source>
        <strain evidence="4 5">NIES-3715</strain>
    </source>
</reference>
<evidence type="ECO:0000256" key="1">
    <source>
        <dbReference type="ARBA" id="ARBA00022679"/>
    </source>
</evidence>
<dbReference type="InterPro" id="IPR043130">
    <property type="entry name" value="CDP-OH_PTrfase_TM_dom"/>
</dbReference>
<evidence type="ECO:0008006" key="6">
    <source>
        <dbReference type="Google" id="ProtNLM"/>
    </source>
</evidence>
<dbReference type="Proteomes" id="UP001054902">
    <property type="component" value="Unassembled WGS sequence"/>
</dbReference>
<feature type="transmembrane region" description="Helical" evidence="3">
    <location>
        <begin position="202"/>
        <end position="221"/>
    </location>
</feature>
<comment type="caution">
    <text evidence="4">The sequence shown here is derived from an EMBL/GenBank/DDBJ whole genome shotgun (WGS) entry which is preliminary data.</text>
</comment>
<dbReference type="EMBL" id="BLLK01000020">
    <property type="protein sequence ID" value="GFH44850.1"/>
    <property type="molecule type" value="Genomic_DNA"/>
</dbReference>
<dbReference type="GO" id="GO:0016020">
    <property type="term" value="C:membrane"/>
    <property type="evidence" value="ECO:0007669"/>
    <property type="project" value="InterPro"/>
</dbReference>
<protein>
    <recommendedName>
        <fullName evidence="6">CDP-diacylglycerol--inositol 3-phosphatidyltransferase</fullName>
    </recommendedName>
</protein>
<sequence length="276" mass="31544">MCYARIALSFASIYTASQIYTVQTGSEPCPGSVIFFLLTITSWVASFILDHFDGKLARKYNQCSDLGILLDIIADNLLRTSSYLGCVVTYYGKNLILDDAKENNVVSQITNGWILVCTCLLLSSMEWITLLATQLVTLHRKKKHWKNVSEAEDLFEKSNDNDNIHIEEKKLLLEEECMEMHDSSKTPWWIESIFRNNFHNPLGVITIYGSMGCGLANFFFINGDILRSVIPSWTIPCIHIAILFAYIGRVLALLCEVYFCYDLFQLIIQLDYNKKE</sequence>